<dbReference type="Gene3D" id="3.40.50.1980">
    <property type="entry name" value="Nitrogenase molybdenum iron protein domain"/>
    <property type="match status" value="2"/>
</dbReference>
<dbReference type="RefSeq" id="WP_084790768.1">
    <property type="nucleotide sequence ID" value="NZ_CP007536.1"/>
</dbReference>
<dbReference type="PANTHER" id="PTHR42953:SF3">
    <property type="entry name" value="HIGH-AFFINITY ZINC UPTAKE SYSTEM PROTEIN ZNUA"/>
    <property type="match status" value="1"/>
</dbReference>
<evidence type="ECO:0000256" key="2">
    <source>
        <dbReference type="ARBA" id="ARBA00022448"/>
    </source>
</evidence>
<dbReference type="InterPro" id="IPR006127">
    <property type="entry name" value="ZnuA-like"/>
</dbReference>
<comment type="similarity">
    <text evidence="1">Belongs to the bacterial solute-binding protein 9 family.</text>
</comment>
<dbReference type="GO" id="GO:0007155">
    <property type="term" value="P:cell adhesion"/>
    <property type="evidence" value="ECO:0007669"/>
    <property type="project" value="InterPro"/>
</dbReference>
<dbReference type="Proteomes" id="UP000027093">
    <property type="component" value="Chromosome"/>
</dbReference>
<dbReference type="STRING" id="926571.NVIE_021010"/>
<dbReference type="GeneID" id="74947343"/>
<accession>A0A060HTA0</accession>
<evidence type="ECO:0000256" key="1">
    <source>
        <dbReference type="ARBA" id="ARBA00011028"/>
    </source>
</evidence>
<dbReference type="InterPro" id="IPR006128">
    <property type="entry name" value="Lipoprotein_PsaA-like"/>
</dbReference>
<keyword evidence="5" id="KW-1185">Reference proteome</keyword>
<dbReference type="PRINTS" id="PR00691">
    <property type="entry name" value="ADHESINB"/>
</dbReference>
<gene>
    <name evidence="4" type="ORF">NVIE_021010</name>
</gene>
<evidence type="ECO:0000256" key="3">
    <source>
        <dbReference type="ARBA" id="ARBA00022729"/>
    </source>
</evidence>
<dbReference type="InterPro" id="IPR050492">
    <property type="entry name" value="Bact_metal-bind_prot9"/>
</dbReference>
<dbReference type="PRINTS" id="PR00690">
    <property type="entry name" value="ADHESNFAMILY"/>
</dbReference>
<dbReference type="EMBL" id="CP007536">
    <property type="protein sequence ID" value="AIC16362.1"/>
    <property type="molecule type" value="Genomic_DNA"/>
</dbReference>
<protein>
    <submittedName>
        <fullName evidence="4">Putative Zinc uptake transporter, substrate-binding protein</fullName>
    </submittedName>
</protein>
<dbReference type="SUPFAM" id="SSF53807">
    <property type="entry name" value="Helical backbone' metal receptor"/>
    <property type="match status" value="1"/>
</dbReference>
<dbReference type="InterPro" id="IPR006129">
    <property type="entry name" value="AdhesinB"/>
</dbReference>
<dbReference type="HOGENOM" id="CLU_016838_1_0_2"/>
<sequence>MASSKVLMIGMGAGAAVAIAIAVAAFATMGGSATTTPAAAPDNNNAEGAQKVKVIASFFPLYDFTRQVGGDRADVSVMVPPGVEPHDWEPTPQQIQRASSANMLVYNGAGFEKWVDAVGANFTVNTSEGMSLLNNEDPEEQKEHGLYDPHIWLDPVLAKHQVDKIREGLVKIDPPNADYYNANAAKFASELDALDSHIKSELSSCEKKDFIAFHEAFSYFSNRYNLTQHAVHDSLTPEGEILPQRLEELVKLAKDLDIHVVYSEELVDPRLAQVIASEIPNGRVLTLSPIEGLDEQEQAAGLGYLDKMREDVANLKVGLVCS</sequence>
<name>A0A060HTA0_9ARCH</name>
<evidence type="ECO:0000313" key="5">
    <source>
        <dbReference type="Proteomes" id="UP000027093"/>
    </source>
</evidence>
<reference evidence="4 5" key="1">
    <citation type="journal article" date="2014" name="Int. J. Syst. Evol. Microbiol.">
        <title>Nitrososphaera viennensis gen. nov., sp. nov., an aerobic and mesophilic, ammonia-oxidizing archaeon from soil and a member of the archaeal phylum Thaumarchaeota.</title>
        <authorList>
            <person name="Stieglmeier M."/>
            <person name="Klingl A."/>
            <person name="Alves R.J."/>
            <person name="Rittmann S.K."/>
            <person name="Melcher M."/>
            <person name="Leisch N."/>
            <person name="Schleper C."/>
        </authorList>
    </citation>
    <scope>NUCLEOTIDE SEQUENCE [LARGE SCALE GENOMIC DNA]</scope>
    <source>
        <strain evidence="4">EN76</strain>
    </source>
</reference>
<dbReference type="PANTHER" id="PTHR42953">
    <property type="entry name" value="HIGH-AFFINITY ZINC UPTAKE SYSTEM PROTEIN ZNUA-RELATED"/>
    <property type="match status" value="1"/>
</dbReference>
<dbReference type="AlphaFoldDB" id="A0A060HTA0"/>
<evidence type="ECO:0000313" key="4">
    <source>
        <dbReference type="EMBL" id="AIC16362.1"/>
    </source>
</evidence>
<keyword evidence="2" id="KW-0813">Transport</keyword>
<dbReference type="GO" id="GO:0030001">
    <property type="term" value="P:metal ion transport"/>
    <property type="evidence" value="ECO:0007669"/>
    <property type="project" value="InterPro"/>
</dbReference>
<proteinExistence type="inferred from homology"/>
<dbReference type="Pfam" id="PF01297">
    <property type="entry name" value="ZnuA"/>
    <property type="match status" value="1"/>
</dbReference>
<organism evidence="4 5">
    <name type="scientific">Nitrososphaera viennensis EN76</name>
    <dbReference type="NCBI Taxonomy" id="926571"/>
    <lineage>
        <taxon>Archaea</taxon>
        <taxon>Nitrososphaerota</taxon>
        <taxon>Nitrososphaeria</taxon>
        <taxon>Nitrososphaerales</taxon>
        <taxon>Nitrososphaeraceae</taxon>
        <taxon>Nitrososphaera</taxon>
    </lineage>
</organism>
<dbReference type="KEGG" id="nvn:NVIE_021010"/>
<dbReference type="OrthoDB" id="50488at2157"/>
<dbReference type="GO" id="GO:0046872">
    <property type="term" value="F:metal ion binding"/>
    <property type="evidence" value="ECO:0007669"/>
    <property type="project" value="InterPro"/>
</dbReference>
<keyword evidence="3" id="KW-0732">Signal</keyword>